<proteinExistence type="inferred from homology"/>
<dbReference type="Pfam" id="PF13193">
    <property type="entry name" value="AMP-binding_C"/>
    <property type="match status" value="1"/>
</dbReference>
<dbReference type="InterPro" id="IPR025110">
    <property type="entry name" value="AMP-bd_C"/>
</dbReference>
<evidence type="ECO:0000259" key="4">
    <source>
        <dbReference type="Pfam" id="PF13193"/>
    </source>
</evidence>
<dbReference type="InterPro" id="IPR045851">
    <property type="entry name" value="AMP-bd_C_sf"/>
</dbReference>
<dbReference type="InterPro" id="IPR042099">
    <property type="entry name" value="ANL_N_sf"/>
</dbReference>
<comment type="similarity">
    <text evidence="1">Belongs to the ATP-dependent AMP-binding enzyme family.</text>
</comment>
<dbReference type="GO" id="GO:0006631">
    <property type="term" value="P:fatty acid metabolic process"/>
    <property type="evidence" value="ECO:0007669"/>
    <property type="project" value="TreeGrafter"/>
</dbReference>
<dbReference type="EMBL" id="JADGJH010000455">
    <property type="protein sequence ID" value="KAJ3128625.1"/>
    <property type="molecule type" value="Genomic_DNA"/>
</dbReference>
<protein>
    <submittedName>
        <fullName evidence="5">Uncharacterized protein</fullName>
    </submittedName>
</protein>
<keyword evidence="2" id="KW-0436">Ligase</keyword>
<dbReference type="InterPro" id="IPR000873">
    <property type="entry name" value="AMP-dep_synth/lig_dom"/>
</dbReference>
<evidence type="ECO:0000256" key="2">
    <source>
        <dbReference type="ARBA" id="ARBA00022598"/>
    </source>
</evidence>
<name>A0AAD5T3Q7_9FUNG</name>
<evidence type="ECO:0000313" key="6">
    <source>
        <dbReference type="Proteomes" id="UP001211907"/>
    </source>
</evidence>
<reference evidence="5" key="1">
    <citation type="submission" date="2020-05" db="EMBL/GenBank/DDBJ databases">
        <title>Phylogenomic resolution of chytrid fungi.</title>
        <authorList>
            <person name="Stajich J.E."/>
            <person name="Amses K."/>
            <person name="Simmons R."/>
            <person name="Seto K."/>
            <person name="Myers J."/>
            <person name="Bonds A."/>
            <person name="Quandt C.A."/>
            <person name="Barry K."/>
            <person name="Liu P."/>
            <person name="Grigoriev I."/>
            <person name="Longcore J.E."/>
            <person name="James T.Y."/>
        </authorList>
    </citation>
    <scope>NUCLEOTIDE SEQUENCE</scope>
    <source>
        <strain evidence="5">JEL0513</strain>
    </source>
</reference>
<dbReference type="PANTHER" id="PTHR43201">
    <property type="entry name" value="ACYL-COA SYNTHETASE"/>
    <property type="match status" value="1"/>
</dbReference>
<evidence type="ECO:0000259" key="3">
    <source>
        <dbReference type="Pfam" id="PF00501"/>
    </source>
</evidence>
<feature type="domain" description="AMP-dependent synthetase/ligase" evidence="3">
    <location>
        <begin position="90"/>
        <end position="211"/>
    </location>
</feature>
<dbReference type="GO" id="GO:0031956">
    <property type="term" value="F:medium-chain fatty acid-CoA ligase activity"/>
    <property type="evidence" value="ECO:0007669"/>
    <property type="project" value="TreeGrafter"/>
</dbReference>
<dbReference type="AlphaFoldDB" id="A0AAD5T3Q7"/>
<dbReference type="Pfam" id="PF00501">
    <property type="entry name" value="AMP-binding"/>
    <property type="match status" value="1"/>
</dbReference>
<evidence type="ECO:0000313" key="5">
    <source>
        <dbReference type="EMBL" id="KAJ3128625.1"/>
    </source>
</evidence>
<dbReference type="Proteomes" id="UP001211907">
    <property type="component" value="Unassembled WGS sequence"/>
</dbReference>
<comment type="caution">
    <text evidence="5">The sequence shown here is derived from an EMBL/GenBank/DDBJ whole genome shotgun (WGS) entry which is preliminary data.</text>
</comment>
<dbReference type="SUPFAM" id="SSF56801">
    <property type="entry name" value="Acetyl-CoA synthetase-like"/>
    <property type="match status" value="1"/>
</dbReference>
<dbReference type="PANTHER" id="PTHR43201:SF5">
    <property type="entry name" value="MEDIUM-CHAIN ACYL-COA LIGASE ACSF2, MITOCHONDRIAL"/>
    <property type="match status" value="1"/>
</dbReference>
<dbReference type="Gene3D" id="3.30.300.30">
    <property type="match status" value="1"/>
</dbReference>
<sequence>MEYCISLCDASVVVVDQDRAILLKTYILKTMPSVCWLIVGADANWVKKFTGDGAARIFAFDDFIDLSKSHDCEQLPEVEILPDDDATSLVELLEHPELAKYDISSLKLLGSGGAPLSSEKTRKFGKKISAQSNGYGLTETTSMSTSNGSSLIRMKPTSVGLSSPVVSVMIAQRLNGHEGLDASKMKIVSVKKPGTVGEICIRGPNVFKEYWRNPAATRAAITSTGWFLTGDIGFLDAEGCLYILDRAKDIIIRGGENIYCLDVEEAICLQSSIQECAVIGIPDKKYGESVCALVIMKEGHNFNAKAILNNCTAHLAKFKRPTLILEWKEKDFPRNAAGKIVKTELKKKFSRGLPSKL</sequence>
<keyword evidence="6" id="KW-1185">Reference proteome</keyword>
<organism evidence="5 6">
    <name type="scientific">Physocladia obscura</name>
    <dbReference type="NCBI Taxonomy" id="109957"/>
    <lineage>
        <taxon>Eukaryota</taxon>
        <taxon>Fungi</taxon>
        <taxon>Fungi incertae sedis</taxon>
        <taxon>Chytridiomycota</taxon>
        <taxon>Chytridiomycota incertae sedis</taxon>
        <taxon>Chytridiomycetes</taxon>
        <taxon>Chytridiales</taxon>
        <taxon>Chytriomycetaceae</taxon>
        <taxon>Physocladia</taxon>
    </lineage>
</organism>
<feature type="domain" description="AMP-binding enzyme C-terminal" evidence="4">
    <location>
        <begin position="263"/>
        <end position="339"/>
    </location>
</feature>
<dbReference type="Gene3D" id="3.40.50.12780">
    <property type="entry name" value="N-terminal domain of ligase-like"/>
    <property type="match status" value="1"/>
</dbReference>
<gene>
    <name evidence="5" type="ORF">HK100_009061</name>
</gene>
<evidence type="ECO:0000256" key="1">
    <source>
        <dbReference type="ARBA" id="ARBA00006432"/>
    </source>
</evidence>
<accession>A0AAD5T3Q7</accession>